<dbReference type="PANTHER" id="PTHR23235:SF120">
    <property type="entry name" value="KRUPPEL-LIKE FACTOR 15"/>
    <property type="match status" value="1"/>
</dbReference>
<dbReference type="OrthoDB" id="4748970at2759"/>
<organism evidence="13 14">
    <name type="scientific">Euroglyphus maynei</name>
    <name type="common">Mayne's house dust mite</name>
    <dbReference type="NCBI Taxonomy" id="6958"/>
    <lineage>
        <taxon>Eukaryota</taxon>
        <taxon>Metazoa</taxon>
        <taxon>Ecdysozoa</taxon>
        <taxon>Arthropoda</taxon>
        <taxon>Chelicerata</taxon>
        <taxon>Arachnida</taxon>
        <taxon>Acari</taxon>
        <taxon>Acariformes</taxon>
        <taxon>Sarcoptiformes</taxon>
        <taxon>Astigmata</taxon>
        <taxon>Psoroptidia</taxon>
        <taxon>Analgoidea</taxon>
        <taxon>Pyroglyphidae</taxon>
        <taxon>Pyroglyphinae</taxon>
        <taxon>Euroglyphus</taxon>
    </lineage>
</organism>
<gene>
    <name evidence="13" type="ORF">BLA29_010616</name>
</gene>
<dbReference type="Gene3D" id="3.30.160.60">
    <property type="entry name" value="Classic Zinc Finger"/>
    <property type="match status" value="3"/>
</dbReference>
<evidence type="ECO:0000313" key="13">
    <source>
        <dbReference type="EMBL" id="OTF80873.1"/>
    </source>
</evidence>
<keyword evidence="5" id="KW-0862">Zinc</keyword>
<evidence type="ECO:0000256" key="4">
    <source>
        <dbReference type="ARBA" id="ARBA00022771"/>
    </source>
</evidence>
<dbReference type="EMBL" id="MUJZ01016213">
    <property type="protein sequence ID" value="OTF80873.1"/>
    <property type="molecule type" value="Genomic_DNA"/>
</dbReference>
<evidence type="ECO:0000256" key="9">
    <source>
        <dbReference type="ARBA" id="ARBA00023242"/>
    </source>
</evidence>
<keyword evidence="3" id="KW-0677">Repeat</keyword>
<evidence type="ECO:0000256" key="7">
    <source>
        <dbReference type="ARBA" id="ARBA00023125"/>
    </source>
</evidence>
<feature type="domain" description="C2H2-type" evidence="12">
    <location>
        <begin position="79"/>
        <end position="106"/>
    </location>
</feature>
<keyword evidence="14" id="KW-1185">Reference proteome</keyword>
<keyword evidence="8" id="KW-0804">Transcription</keyword>
<dbReference type="PANTHER" id="PTHR23235">
    <property type="entry name" value="KRUEPPEL-LIKE TRANSCRIPTION FACTOR"/>
    <property type="match status" value="1"/>
</dbReference>
<reference evidence="13 14" key="1">
    <citation type="submission" date="2017-03" db="EMBL/GenBank/DDBJ databases">
        <title>Genome Survey of Euroglyphus maynei.</title>
        <authorList>
            <person name="Arlian L.G."/>
            <person name="Morgan M.S."/>
            <person name="Rider S.D."/>
        </authorList>
    </citation>
    <scope>NUCLEOTIDE SEQUENCE [LARGE SCALE GENOMIC DNA]</scope>
    <source>
        <strain evidence="13">Arlian Lab</strain>
        <tissue evidence="13">Whole body</tissue>
    </source>
</reference>
<feature type="domain" description="C2H2-type" evidence="12">
    <location>
        <begin position="49"/>
        <end position="78"/>
    </location>
</feature>
<name>A0A1Y3BM40_EURMA</name>
<dbReference type="SMART" id="SM00355">
    <property type="entry name" value="ZnF_C2H2"/>
    <property type="match status" value="3"/>
</dbReference>
<evidence type="ECO:0000259" key="12">
    <source>
        <dbReference type="PROSITE" id="PS50157"/>
    </source>
</evidence>
<evidence type="ECO:0000313" key="14">
    <source>
        <dbReference type="Proteomes" id="UP000194236"/>
    </source>
</evidence>
<keyword evidence="7" id="KW-0238">DNA-binding</keyword>
<accession>A0A1Y3BM40</accession>
<dbReference type="InterPro" id="IPR036236">
    <property type="entry name" value="Znf_C2H2_sf"/>
</dbReference>
<evidence type="ECO:0000256" key="1">
    <source>
        <dbReference type="ARBA" id="ARBA00004123"/>
    </source>
</evidence>
<dbReference type="GO" id="GO:0000981">
    <property type="term" value="F:DNA-binding transcription factor activity, RNA polymerase II-specific"/>
    <property type="evidence" value="ECO:0007669"/>
    <property type="project" value="TreeGrafter"/>
</dbReference>
<sequence length="177" mass="20692">MNVVVVAAAAAAVDNNKQFPCTYDGCGKIYSKSSHLKAHLRRHTGEKPFACDWPNCSWKFSRSDELSRHRRSHTNDKPYECPICHKRFSRSDHLNKHLKVHRKDFPESKFNFTFYMRRGQVGRRPKSEVMQEQKRRIANQLAEAKKELLQLEQQSTKTNIVDDLLDNDHSCNNHEVL</sequence>
<dbReference type="GO" id="GO:0008270">
    <property type="term" value="F:zinc ion binding"/>
    <property type="evidence" value="ECO:0007669"/>
    <property type="project" value="UniProtKB-KW"/>
</dbReference>
<keyword evidence="4 10" id="KW-0863">Zinc-finger</keyword>
<evidence type="ECO:0000256" key="10">
    <source>
        <dbReference type="PROSITE-ProRule" id="PRU00042"/>
    </source>
</evidence>
<evidence type="ECO:0000256" key="2">
    <source>
        <dbReference type="ARBA" id="ARBA00022723"/>
    </source>
</evidence>
<evidence type="ECO:0000256" key="8">
    <source>
        <dbReference type="ARBA" id="ARBA00023163"/>
    </source>
</evidence>
<dbReference type="PROSITE" id="PS50157">
    <property type="entry name" value="ZINC_FINGER_C2H2_2"/>
    <property type="match status" value="3"/>
</dbReference>
<keyword evidence="2" id="KW-0479">Metal-binding</keyword>
<evidence type="ECO:0000256" key="11">
    <source>
        <dbReference type="SAM" id="Coils"/>
    </source>
</evidence>
<keyword evidence="6" id="KW-0805">Transcription regulation</keyword>
<dbReference type="InterPro" id="IPR013087">
    <property type="entry name" value="Znf_C2H2_type"/>
</dbReference>
<dbReference type="PROSITE" id="PS00028">
    <property type="entry name" value="ZINC_FINGER_C2H2_1"/>
    <property type="match status" value="3"/>
</dbReference>
<feature type="domain" description="C2H2-type" evidence="12">
    <location>
        <begin position="19"/>
        <end position="48"/>
    </location>
</feature>
<dbReference type="AlphaFoldDB" id="A0A1Y3BM40"/>
<dbReference type="Proteomes" id="UP000194236">
    <property type="component" value="Unassembled WGS sequence"/>
</dbReference>
<protein>
    <submittedName>
        <fullName evidence="13">Zinc finger domain-containing protein</fullName>
    </submittedName>
</protein>
<comment type="caution">
    <text evidence="13">The sequence shown here is derived from an EMBL/GenBank/DDBJ whole genome shotgun (WGS) entry which is preliminary data.</text>
</comment>
<evidence type="ECO:0000256" key="5">
    <source>
        <dbReference type="ARBA" id="ARBA00022833"/>
    </source>
</evidence>
<dbReference type="FunFam" id="3.30.160.60:FF:000018">
    <property type="entry name" value="Krueppel-like factor 15"/>
    <property type="match status" value="1"/>
</dbReference>
<evidence type="ECO:0000256" key="3">
    <source>
        <dbReference type="ARBA" id="ARBA00022737"/>
    </source>
</evidence>
<evidence type="ECO:0000256" key="6">
    <source>
        <dbReference type="ARBA" id="ARBA00023015"/>
    </source>
</evidence>
<comment type="subcellular location">
    <subcellularLocation>
        <location evidence="1">Nucleus</location>
    </subcellularLocation>
</comment>
<proteinExistence type="predicted"/>
<dbReference type="FunFam" id="3.30.160.60:FF:000534">
    <property type="entry name" value="zinc finger protein 674"/>
    <property type="match status" value="1"/>
</dbReference>
<dbReference type="GO" id="GO:0005634">
    <property type="term" value="C:nucleus"/>
    <property type="evidence" value="ECO:0007669"/>
    <property type="project" value="UniProtKB-SubCell"/>
</dbReference>
<feature type="coiled-coil region" evidence="11">
    <location>
        <begin position="127"/>
        <end position="161"/>
    </location>
</feature>
<keyword evidence="9" id="KW-0539">Nucleus</keyword>
<keyword evidence="11" id="KW-0175">Coiled coil</keyword>
<dbReference type="GO" id="GO:0000978">
    <property type="term" value="F:RNA polymerase II cis-regulatory region sequence-specific DNA binding"/>
    <property type="evidence" value="ECO:0007669"/>
    <property type="project" value="TreeGrafter"/>
</dbReference>
<dbReference type="FunFam" id="3.30.160.60:FF:002639">
    <property type="entry name" value="Kruppel-Like Factor (Zinc finger protein)"/>
    <property type="match status" value="1"/>
</dbReference>
<dbReference type="Pfam" id="PF00096">
    <property type="entry name" value="zf-C2H2"/>
    <property type="match status" value="3"/>
</dbReference>
<dbReference type="SUPFAM" id="SSF57667">
    <property type="entry name" value="beta-beta-alpha zinc fingers"/>
    <property type="match status" value="2"/>
</dbReference>